<dbReference type="Proteomes" id="UP000663832">
    <property type="component" value="Unassembled WGS sequence"/>
</dbReference>
<evidence type="ECO:0000256" key="1">
    <source>
        <dbReference type="SAM" id="MobiDB-lite"/>
    </source>
</evidence>
<evidence type="ECO:0000313" key="6">
    <source>
        <dbReference type="Proteomes" id="UP000663877"/>
    </source>
</evidence>
<name>A0A815KNZ5_9BILA</name>
<dbReference type="PANTHER" id="PTHR43394:SF1">
    <property type="entry name" value="ATP-BINDING CASSETTE SUB-FAMILY B MEMBER 10, MITOCHONDRIAL"/>
    <property type="match status" value="1"/>
</dbReference>
<dbReference type="EMBL" id="CAJNOI010001261">
    <property type="protein sequence ID" value="CAF1398882.1"/>
    <property type="molecule type" value="Genomic_DNA"/>
</dbReference>
<organism evidence="3 6">
    <name type="scientific">Adineta steineri</name>
    <dbReference type="NCBI Taxonomy" id="433720"/>
    <lineage>
        <taxon>Eukaryota</taxon>
        <taxon>Metazoa</taxon>
        <taxon>Spiralia</taxon>
        <taxon>Gnathifera</taxon>
        <taxon>Rotifera</taxon>
        <taxon>Eurotatoria</taxon>
        <taxon>Bdelloidea</taxon>
        <taxon>Adinetida</taxon>
        <taxon>Adinetidae</taxon>
        <taxon>Adineta</taxon>
    </lineage>
</organism>
<accession>A0A815KNZ5</accession>
<evidence type="ECO:0000313" key="4">
    <source>
        <dbReference type="EMBL" id="CAF1613502.1"/>
    </source>
</evidence>
<dbReference type="GO" id="GO:0005743">
    <property type="term" value="C:mitochondrial inner membrane"/>
    <property type="evidence" value="ECO:0007669"/>
    <property type="project" value="TreeGrafter"/>
</dbReference>
<feature type="region of interest" description="Disordered" evidence="1">
    <location>
        <begin position="74"/>
        <end position="96"/>
    </location>
</feature>
<dbReference type="AlphaFoldDB" id="A0A815KNZ5"/>
<sequence>MQYTYIFSLFITLAIIQTIFSFEIINDEQNEDKSDETRQISSSSSSLKKQENMPECLSKSQFLNMLNRDRRASISRPYFQHRRPSRDNNRYPTKNSLAFSPRLGKRAYEDENEFATRSVDLDTFLVTLVGHLQGKKIDIVYEDSTKICLSQSISDTLIQQVLDKFDTNRRNQDIQEKEEIRTRQQSAKHPVLFRYRLVAIARALIRNPKILLLDKATLALDNKSEKAVQSTLDQARVGRTCLTIAHRLSTIQNSEKIAVIKYYFWVPHEELLAKGGFYTQLAVSQLAVGHR</sequence>
<keyword evidence="2" id="KW-0732">Signal</keyword>
<reference evidence="3" key="1">
    <citation type="submission" date="2021-02" db="EMBL/GenBank/DDBJ databases">
        <authorList>
            <person name="Nowell W R."/>
        </authorList>
    </citation>
    <scope>NUCLEOTIDE SEQUENCE</scope>
</reference>
<dbReference type="SUPFAM" id="SSF52540">
    <property type="entry name" value="P-loop containing nucleoside triphosphate hydrolases"/>
    <property type="match status" value="1"/>
</dbReference>
<feature type="chain" id="PRO_5036228047" description="ABC transporter domain-containing protein" evidence="2">
    <location>
        <begin position="22"/>
        <end position="291"/>
    </location>
</feature>
<feature type="signal peptide" evidence="2">
    <location>
        <begin position="1"/>
        <end position="21"/>
    </location>
</feature>
<evidence type="ECO:0000313" key="3">
    <source>
        <dbReference type="EMBL" id="CAF1398882.1"/>
    </source>
</evidence>
<evidence type="ECO:0000256" key="2">
    <source>
        <dbReference type="SAM" id="SignalP"/>
    </source>
</evidence>
<dbReference type="GO" id="GO:0090374">
    <property type="term" value="P:oligopeptide export from mitochondrion"/>
    <property type="evidence" value="ECO:0007669"/>
    <property type="project" value="TreeGrafter"/>
</dbReference>
<dbReference type="GO" id="GO:0015421">
    <property type="term" value="F:ABC-type oligopeptide transporter activity"/>
    <property type="evidence" value="ECO:0007669"/>
    <property type="project" value="TreeGrafter"/>
</dbReference>
<gene>
    <name evidence="3" type="ORF">BJG266_LOCUS37539</name>
    <name evidence="4" type="ORF">QVE165_LOCUS54437</name>
</gene>
<dbReference type="InterPro" id="IPR039421">
    <property type="entry name" value="Type_1_exporter"/>
</dbReference>
<proteinExistence type="predicted"/>
<dbReference type="OrthoDB" id="10010111at2759"/>
<comment type="caution">
    <text evidence="3">The sequence shown here is derived from an EMBL/GenBank/DDBJ whole genome shotgun (WGS) entry which is preliminary data.</text>
</comment>
<dbReference type="Proteomes" id="UP000663877">
    <property type="component" value="Unassembled WGS sequence"/>
</dbReference>
<dbReference type="Gene3D" id="3.40.50.300">
    <property type="entry name" value="P-loop containing nucleotide triphosphate hydrolases"/>
    <property type="match status" value="1"/>
</dbReference>
<feature type="region of interest" description="Disordered" evidence="1">
    <location>
        <begin position="31"/>
        <end position="54"/>
    </location>
</feature>
<dbReference type="InterPro" id="IPR027417">
    <property type="entry name" value="P-loop_NTPase"/>
</dbReference>
<evidence type="ECO:0008006" key="7">
    <source>
        <dbReference type="Google" id="ProtNLM"/>
    </source>
</evidence>
<keyword evidence="5" id="KW-1185">Reference proteome</keyword>
<protein>
    <recommendedName>
        <fullName evidence="7">ABC transporter domain-containing protein</fullName>
    </recommendedName>
</protein>
<evidence type="ECO:0000313" key="5">
    <source>
        <dbReference type="Proteomes" id="UP000663832"/>
    </source>
</evidence>
<dbReference type="EMBL" id="CAJNOM010001589">
    <property type="protein sequence ID" value="CAF1613502.1"/>
    <property type="molecule type" value="Genomic_DNA"/>
</dbReference>
<dbReference type="PANTHER" id="PTHR43394">
    <property type="entry name" value="ATP-DEPENDENT PERMEASE MDL1, MITOCHONDRIAL"/>
    <property type="match status" value="1"/>
</dbReference>